<dbReference type="InterPro" id="IPR026130">
    <property type="entry name" value="PPP1R26"/>
</dbReference>
<dbReference type="OMA" id="PWPSRKA"/>
<dbReference type="CTD" id="9858"/>
<dbReference type="KEGG" id="vko:123035196"/>
<evidence type="ECO:0000259" key="2">
    <source>
        <dbReference type="Pfam" id="PF15740"/>
    </source>
</evidence>
<feature type="region of interest" description="Disordered" evidence="1">
    <location>
        <begin position="840"/>
        <end position="860"/>
    </location>
</feature>
<organism evidence="3 4">
    <name type="scientific">Varanus komodoensis</name>
    <name type="common">Komodo dragon</name>
    <dbReference type="NCBI Taxonomy" id="61221"/>
    <lineage>
        <taxon>Eukaryota</taxon>
        <taxon>Metazoa</taxon>
        <taxon>Chordata</taxon>
        <taxon>Craniata</taxon>
        <taxon>Vertebrata</taxon>
        <taxon>Euteleostomi</taxon>
        <taxon>Lepidosauria</taxon>
        <taxon>Squamata</taxon>
        <taxon>Bifurcata</taxon>
        <taxon>Unidentata</taxon>
        <taxon>Episquamata</taxon>
        <taxon>Toxicofera</taxon>
        <taxon>Anguimorpha</taxon>
        <taxon>Paleoanguimorpha</taxon>
        <taxon>Varanoidea</taxon>
        <taxon>Varanidae</taxon>
        <taxon>Varanus</taxon>
    </lineage>
</organism>
<feature type="compositionally biased region" description="Basic and acidic residues" evidence="1">
    <location>
        <begin position="1048"/>
        <end position="1065"/>
    </location>
</feature>
<proteinExistence type="predicted"/>
<feature type="compositionally biased region" description="Polar residues" evidence="1">
    <location>
        <begin position="146"/>
        <end position="158"/>
    </location>
</feature>
<evidence type="ECO:0000256" key="1">
    <source>
        <dbReference type="SAM" id="MobiDB-lite"/>
    </source>
</evidence>
<dbReference type="InterPro" id="IPR031474">
    <property type="entry name" value="PPP1R26_N"/>
</dbReference>
<reference evidence="3" key="2">
    <citation type="submission" date="2025-09" db="UniProtKB">
        <authorList>
            <consortium name="Ensembl"/>
        </authorList>
    </citation>
    <scope>IDENTIFICATION</scope>
</reference>
<gene>
    <name evidence="3" type="primary">PPP1R26</name>
</gene>
<feature type="region of interest" description="Disordered" evidence="1">
    <location>
        <begin position="655"/>
        <end position="688"/>
    </location>
</feature>
<sequence length="1194" mass="129635">MFLMNSSPLVALQRKWEAFAPARNCRYPVCFSESEDDISRNTVTAKVQMIINNLQSEEASLGTHSEYGCLVQRKQKGAKGRGHKVGGGGGTRQKCIKYTQLTCPADSDGMEVEENSEFGPLLLNSDSDDSVDRDIEEAIQEYLKNKGQSIEQLPSHTKSSGRDRQSQQEHPSSDALCHRCPVDVNAGAAQYFGEDATGWASSPCSVSSDDSFEQSIKTEIEQFLNEKKQHTKKKNISGGSRQLDPKGGQEKLAVRSRKDGTNNRIRRSLKHGGKALFLRRHPELGGTGAPKGLKSKASEEPPACKMANQADFKIPLAGYSTALEPNKGGEKGQYLWKARGEQRHESVDLADSSSDDGIEEAIQLYQLEKIRRATDCKTDCLTFRKEEFRAGGIENLSSGPAILSVKSALPEIPRKVLSSNRKCVGPKPAKLNQIGGIFHNLERSRSYTSPRNSPAKCADMFQASCRADTAAELMCAEAILDISKTILPPPAGSDNRTYATNPFFCSQDVPPSQYENDSNAVDSDDSIEQEIQAFLAVKAQTEHLITNLKGASFSVQFPSSSEQPDEPIRNHRHTFQKPLKMSLAHKRKLKRGSKIPSQSQNTPLALPEMCYSCADNICSTASASLEEGGVNGLRKGDAAVLAACQQNTLGTVSSLPPERFCSRNHPQNTTHTEQKCGAGDKSSSLDSDEDLDTAIKDLLRSKRKLKKKSKDQRIPYKKKVRFGNTEMHIFEDEEREYESKTSASLKSCLMSSKRTTLEEDAKKASPSVVRRKPKRAKTIQFTVESKKECQAKPSSGPEIQETENGHQCLWTPASLTNDSSSIDSDDSIEQEIRRFLAEKAKDSSATMEPPAADDVPKTSKPQVALDQAKCTLGRGGVLLEPNKTGKEVAPPAAKLSSSLGAGETGGTALLLHAEGMSIQAMRRPPANQGLVQTKGPGFSAKRTVVKRKVICDQRSLPSEKDEAGSHNLHNYLKSVSPFKRRSSYGLKISSKLIGVKSTPNKKKSILLGKKQSIELSLFRKQGAVPVAETLGERCAVSVQTASLSSKTGVREAEGLQPRMPERNEKVAAATSHGAEADLAQVKPLGDREPCHHVGSSSGPSLQEHKADDASGIRTSPGPSHVQVPIREEGGELPEHGSGAVPRSTSRLLLNEKCSPGRIARERSTKVVEAGAAACTDSAVVECVYCLARSTSSSS</sequence>
<dbReference type="PANTHER" id="PTHR15724:SF0">
    <property type="entry name" value="PROTEIN PHOSPHATASE 1 REGULATORY SUBUNIT 26"/>
    <property type="match status" value="1"/>
</dbReference>
<feature type="region of interest" description="Disordered" evidence="1">
    <location>
        <begin position="1085"/>
        <end position="1120"/>
    </location>
</feature>
<accession>A0A8D2LCV0</accession>
<protein>
    <submittedName>
        <fullName evidence="3">Protein phosphatase 1 regulatory subunit 26</fullName>
    </submittedName>
</protein>
<dbReference type="PANTHER" id="PTHR15724">
    <property type="entry name" value="PROTEIN PHOSPHATASE 1 REGULATORY SUBUNIT 26"/>
    <property type="match status" value="1"/>
</dbReference>
<dbReference type="GO" id="GO:0004864">
    <property type="term" value="F:protein phosphatase inhibitor activity"/>
    <property type="evidence" value="ECO:0007669"/>
    <property type="project" value="InterPro"/>
</dbReference>
<feature type="compositionally biased region" description="Basic and acidic residues" evidence="1">
    <location>
        <begin position="243"/>
        <end position="261"/>
    </location>
</feature>
<feature type="region of interest" description="Disordered" evidence="1">
    <location>
        <begin position="225"/>
        <end position="265"/>
    </location>
</feature>
<dbReference type="AlphaFoldDB" id="A0A8D2LCV0"/>
<dbReference type="Ensembl" id="ENSVKKT00000020520.1">
    <property type="protein sequence ID" value="ENSVKKP00000020028.1"/>
    <property type="gene ID" value="ENSVKKG00000013538.1"/>
</dbReference>
<dbReference type="RefSeq" id="XP_044309087.1">
    <property type="nucleotide sequence ID" value="XM_044453152.1"/>
</dbReference>
<dbReference type="Proteomes" id="UP000694545">
    <property type="component" value="Unplaced"/>
</dbReference>
<dbReference type="GeneID" id="123035196"/>
<feature type="region of interest" description="Disordered" evidence="1">
    <location>
        <begin position="144"/>
        <end position="177"/>
    </location>
</feature>
<name>A0A8D2LCV0_VARKO</name>
<feature type="domain" description="Protein phosphatase 1 regulatory subunit 26 N-terminal" evidence="2">
    <location>
        <begin position="1"/>
        <end position="843"/>
    </location>
</feature>
<dbReference type="OrthoDB" id="9939953at2759"/>
<dbReference type="Pfam" id="PF15740">
    <property type="entry name" value="PPP1R26_N"/>
    <property type="match status" value="1"/>
</dbReference>
<feature type="region of interest" description="Disordered" evidence="1">
    <location>
        <begin position="1042"/>
        <end position="1072"/>
    </location>
</feature>
<reference evidence="3" key="1">
    <citation type="submission" date="2025-08" db="UniProtKB">
        <authorList>
            <consortium name="Ensembl"/>
        </authorList>
    </citation>
    <scope>IDENTIFICATION</scope>
</reference>
<keyword evidence="4" id="KW-1185">Reference proteome</keyword>
<evidence type="ECO:0000313" key="3">
    <source>
        <dbReference type="Ensembl" id="ENSVKKP00000020028.1"/>
    </source>
</evidence>
<evidence type="ECO:0000313" key="4">
    <source>
        <dbReference type="Proteomes" id="UP000694545"/>
    </source>
</evidence>
<feature type="region of interest" description="Disordered" evidence="1">
    <location>
        <begin position="757"/>
        <end position="776"/>
    </location>
</feature>